<dbReference type="InterPro" id="IPR036038">
    <property type="entry name" value="Aminotransferase-like"/>
</dbReference>
<accession>A0A401ZZT3</accession>
<dbReference type="InterPro" id="IPR043132">
    <property type="entry name" value="BCAT-like_C"/>
</dbReference>
<protein>
    <submittedName>
        <fullName evidence="6">Aminodeoxychorismate synthase, component I</fullName>
    </submittedName>
</protein>
<keyword evidence="3 4" id="KW-0663">Pyridoxal phosphate</keyword>
<evidence type="ECO:0000259" key="5">
    <source>
        <dbReference type="Pfam" id="PF00425"/>
    </source>
</evidence>
<evidence type="ECO:0000256" key="1">
    <source>
        <dbReference type="ARBA" id="ARBA00001933"/>
    </source>
</evidence>
<evidence type="ECO:0000256" key="2">
    <source>
        <dbReference type="ARBA" id="ARBA00009320"/>
    </source>
</evidence>
<dbReference type="InterPro" id="IPR019999">
    <property type="entry name" value="Anth_synth_I-like"/>
</dbReference>
<dbReference type="GO" id="GO:0046820">
    <property type="term" value="F:4-amino-4-deoxychorismate synthase activity"/>
    <property type="evidence" value="ECO:0007669"/>
    <property type="project" value="TreeGrafter"/>
</dbReference>
<dbReference type="Pfam" id="PF01063">
    <property type="entry name" value="Aminotran_4"/>
    <property type="match status" value="1"/>
</dbReference>
<dbReference type="PANTHER" id="PTHR11236:SF50">
    <property type="entry name" value="AMINODEOXYCHORISMATE SYNTHASE COMPONENT 1"/>
    <property type="match status" value="1"/>
</dbReference>
<dbReference type="InterPro" id="IPR015890">
    <property type="entry name" value="Chorismate_C"/>
</dbReference>
<dbReference type="NCBIfam" id="TIGR00553">
    <property type="entry name" value="pabB"/>
    <property type="match status" value="1"/>
</dbReference>
<name>A0A401ZZT3_9CHLR</name>
<evidence type="ECO:0000256" key="3">
    <source>
        <dbReference type="ARBA" id="ARBA00022898"/>
    </source>
</evidence>
<sequence length="634" mass="72395">MQYNQQSNGGINSTAPLADEWYKLLEEEKDVVLLESSLQDQENMSSFLFSNPIQILKIHRVAELSHLLLSIQMYVQQGYYVAGYFAYECGYALEKLGLADYSSEKKPLAWFGVYKQPLVLNHLSKTEPSLSFSHPTRKDAPYLVKDLHFNLDESAYHHKIEQIKEYIRAGDVYQVNFTGRYNFTFSGSPVSFYQALKKKQQVRYGGYIRTADQDILCFSPELFFRADGQKIITKPMKGTAPRGCTLAEDDEQAAWLYNDTKNRAENVMIVDLLRNDLGRICQIGSVTVPHLFEIEQYATLFQMTSTVQGRVREEIDYSQLFQSLFPCGSITGAPKMRAIEIIKELEDSPRGVYTGSIGYFAPRSLTSEAKAVFNVAIRTIVLEQGQGEMGVGSGITYDSQPADEYLECAIKARFLTTNASEFALLETILWDEGYCSLDKHLERMANSARYFGYPYHRKRIEDALANSEVHLVRGCRYKVRLKLFSTGQIEGETLPLQPETLSTSPRTIILSSIRTHSRNRMLYHKTTDRTLYDRATRFAKENGHVDMIFLNERDEVTEGAISNIFIEKDGHLFTPPIQCGLLNGIYRQRMLESHATIEEKVLFVNDLVEAEKIYICNAIRGLVHVQLQLQECKF</sequence>
<feature type="domain" description="Chorismate-utilising enzyme C-terminal" evidence="5">
    <location>
        <begin position="153"/>
        <end position="411"/>
    </location>
</feature>
<dbReference type="AlphaFoldDB" id="A0A401ZZT3"/>
<dbReference type="Gene3D" id="3.60.120.10">
    <property type="entry name" value="Anthranilate synthase"/>
    <property type="match status" value="1"/>
</dbReference>
<proteinExistence type="inferred from homology"/>
<organism evidence="6 7">
    <name type="scientific">Tengunoibacter tsumagoiensis</name>
    <dbReference type="NCBI Taxonomy" id="2014871"/>
    <lineage>
        <taxon>Bacteria</taxon>
        <taxon>Bacillati</taxon>
        <taxon>Chloroflexota</taxon>
        <taxon>Ktedonobacteria</taxon>
        <taxon>Ktedonobacterales</taxon>
        <taxon>Dictyobacteraceae</taxon>
        <taxon>Tengunoibacter</taxon>
    </lineage>
</organism>
<dbReference type="InterPro" id="IPR043131">
    <property type="entry name" value="BCAT-like_N"/>
</dbReference>
<dbReference type="Proteomes" id="UP000287352">
    <property type="component" value="Unassembled WGS sequence"/>
</dbReference>
<dbReference type="GO" id="GO:0009396">
    <property type="term" value="P:folic acid-containing compound biosynthetic process"/>
    <property type="evidence" value="ECO:0007669"/>
    <property type="project" value="InterPro"/>
</dbReference>
<dbReference type="InterPro" id="IPR005802">
    <property type="entry name" value="ADC_synth_comp_1"/>
</dbReference>
<dbReference type="PANTHER" id="PTHR11236">
    <property type="entry name" value="AMINOBENZOATE/ANTHRANILATE SYNTHASE"/>
    <property type="match status" value="1"/>
</dbReference>
<dbReference type="Pfam" id="PF00425">
    <property type="entry name" value="Chorismate_bind"/>
    <property type="match status" value="1"/>
</dbReference>
<dbReference type="GO" id="GO:0000162">
    <property type="term" value="P:L-tryptophan biosynthetic process"/>
    <property type="evidence" value="ECO:0007669"/>
    <property type="project" value="TreeGrafter"/>
</dbReference>
<reference evidence="7" key="1">
    <citation type="submission" date="2018-12" db="EMBL/GenBank/DDBJ databases">
        <title>Tengunoibacter tsumagoiensis gen. nov., sp. nov., Dictyobacter kobayashii sp. nov., D. alpinus sp. nov., and D. joshuensis sp. nov. and description of Dictyobacteraceae fam. nov. within the order Ktedonobacterales isolated from Tengu-no-mugimeshi.</title>
        <authorList>
            <person name="Wang C.M."/>
            <person name="Zheng Y."/>
            <person name="Sakai Y."/>
            <person name="Toyoda A."/>
            <person name="Minakuchi Y."/>
            <person name="Abe K."/>
            <person name="Yokota A."/>
            <person name="Yabe S."/>
        </authorList>
    </citation>
    <scope>NUCLEOTIDE SEQUENCE [LARGE SCALE GENOMIC DNA]</scope>
    <source>
        <strain evidence="7">Uno3</strain>
    </source>
</reference>
<comment type="similarity">
    <text evidence="2">Belongs to the class-IV pyridoxal-phosphate-dependent aminotransferase family.</text>
</comment>
<comment type="cofactor">
    <cofactor evidence="1 4">
        <name>pyridoxal 5'-phosphate</name>
        <dbReference type="ChEBI" id="CHEBI:597326"/>
    </cofactor>
</comment>
<dbReference type="Gene3D" id="3.20.10.10">
    <property type="entry name" value="D-amino Acid Aminotransferase, subunit A, domain 2"/>
    <property type="match status" value="1"/>
</dbReference>
<evidence type="ECO:0000256" key="4">
    <source>
        <dbReference type="RuleBase" id="RU004516"/>
    </source>
</evidence>
<dbReference type="RefSeq" id="WP_161975417.1">
    <property type="nucleotide sequence ID" value="NZ_BIFR01000001.1"/>
</dbReference>
<dbReference type="InterPro" id="IPR018300">
    <property type="entry name" value="Aminotrans_IV_CS"/>
</dbReference>
<evidence type="ECO:0000313" key="6">
    <source>
        <dbReference type="EMBL" id="GCE12378.1"/>
    </source>
</evidence>
<dbReference type="PROSITE" id="PS00770">
    <property type="entry name" value="AA_TRANSFER_CLASS_4"/>
    <property type="match status" value="1"/>
</dbReference>
<gene>
    <name evidence="6" type="ORF">KTT_22370</name>
</gene>
<dbReference type="EMBL" id="BIFR01000001">
    <property type="protein sequence ID" value="GCE12378.1"/>
    <property type="molecule type" value="Genomic_DNA"/>
</dbReference>
<dbReference type="SUPFAM" id="SSF56752">
    <property type="entry name" value="D-aminoacid aminotransferase-like PLP-dependent enzymes"/>
    <property type="match status" value="1"/>
</dbReference>
<keyword evidence="7" id="KW-1185">Reference proteome</keyword>
<dbReference type="PRINTS" id="PR00095">
    <property type="entry name" value="ANTSNTHASEI"/>
</dbReference>
<evidence type="ECO:0000313" key="7">
    <source>
        <dbReference type="Proteomes" id="UP000287352"/>
    </source>
</evidence>
<dbReference type="InterPro" id="IPR001544">
    <property type="entry name" value="Aminotrans_IV"/>
</dbReference>
<dbReference type="Gene3D" id="3.30.470.10">
    <property type="match status" value="1"/>
</dbReference>
<comment type="caution">
    <text evidence="6">The sequence shown here is derived from an EMBL/GenBank/DDBJ whole genome shotgun (WGS) entry which is preliminary data.</text>
</comment>
<dbReference type="SUPFAM" id="SSF56322">
    <property type="entry name" value="ADC synthase"/>
    <property type="match status" value="1"/>
</dbReference>
<dbReference type="InterPro" id="IPR005801">
    <property type="entry name" value="ADC_synthase"/>
</dbReference>